<proteinExistence type="predicted"/>
<sequence>MKKLMVPVILTMFILSGCSSSDRILEINDKMFLSQVSDIYTNYKDYEGKKVKIEGIYNYFEYDEETNHIVYRNGPGCCGDDGIVGLFFNYDGEHPLYNDWIEVVGTLEIGEVNGLEDIIINVESLTVNDERGLETVSQ</sequence>
<evidence type="ECO:0000259" key="1">
    <source>
        <dbReference type="Pfam" id="PF21537"/>
    </source>
</evidence>
<keyword evidence="3" id="KW-1185">Reference proteome</keyword>
<organism evidence="2 3">
    <name type="scientific">Romboutsia faecis</name>
    <dbReference type="NCBI Taxonomy" id="2764597"/>
    <lineage>
        <taxon>Bacteria</taxon>
        <taxon>Bacillati</taxon>
        <taxon>Bacillota</taxon>
        <taxon>Clostridia</taxon>
        <taxon>Peptostreptococcales</taxon>
        <taxon>Peptostreptococcaceae</taxon>
        <taxon>Romboutsia</taxon>
    </lineage>
</organism>
<evidence type="ECO:0000313" key="3">
    <source>
        <dbReference type="Proteomes" id="UP000609849"/>
    </source>
</evidence>
<gene>
    <name evidence="2" type="ORF">H8923_08445</name>
</gene>
<feature type="domain" description="DUF1980" evidence="1">
    <location>
        <begin position="21"/>
        <end position="119"/>
    </location>
</feature>
<dbReference type="Proteomes" id="UP000609849">
    <property type="component" value="Unassembled WGS sequence"/>
</dbReference>
<dbReference type="InterPro" id="IPR048447">
    <property type="entry name" value="DUF1980_C"/>
</dbReference>
<dbReference type="Pfam" id="PF21537">
    <property type="entry name" value="DUF1980_C"/>
    <property type="match status" value="1"/>
</dbReference>
<reference evidence="2 3" key="1">
    <citation type="submission" date="2020-08" db="EMBL/GenBank/DDBJ databases">
        <authorList>
            <person name="Liu C."/>
            <person name="Sun Q."/>
        </authorList>
    </citation>
    <scope>NUCLEOTIDE SEQUENCE [LARGE SCALE GENOMIC DNA]</scope>
    <source>
        <strain evidence="2 3">NSJ-18</strain>
    </source>
</reference>
<name>A0ABR7JPV1_9FIRM</name>
<protein>
    <recommendedName>
        <fullName evidence="1">DUF1980 domain-containing protein</fullName>
    </recommendedName>
</protein>
<comment type="caution">
    <text evidence="2">The sequence shown here is derived from an EMBL/GenBank/DDBJ whole genome shotgun (WGS) entry which is preliminary data.</text>
</comment>
<dbReference type="EMBL" id="JACRWE010000003">
    <property type="protein sequence ID" value="MBC5996787.1"/>
    <property type="molecule type" value="Genomic_DNA"/>
</dbReference>
<evidence type="ECO:0000313" key="2">
    <source>
        <dbReference type="EMBL" id="MBC5996787.1"/>
    </source>
</evidence>
<dbReference type="RefSeq" id="WP_153971791.1">
    <property type="nucleotide sequence ID" value="NZ_JACRWE010000003.1"/>
</dbReference>
<accession>A0ABR7JPV1</accession>
<dbReference type="PROSITE" id="PS51257">
    <property type="entry name" value="PROKAR_LIPOPROTEIN"/>
    <property type="match status" value="1"/>
</dbReference>